<sequence>MPPTAATANAAARVSFQLAAGAAAAAPVSAALPARKPYYVARTAALRDALQPALRTTTRSAAEPPNPTTTRTPDPAPLRAQGRRNRTASNDLLDRANAAARASNGSLGTSHASLDDDVAIETLLSRDSLAALASTLPRPAPPAAASTSHRSSRWRGPPPAMARRRSVTASALPSRAAAPTASIPARRRGMFPDLLDDADDDNGLVVQGTSGIDAFPSMASLAGGASTRSLRNVRSRTLGSLAAVEAPQPPTPTARVRRRRTSTAPAGPMAETAVMPADMPPIAVGLVCARG</sequence>
<feature type="compositionally biased region" description="Low complexity" evidence="1">
    <location>
        <begin position="68"/>
        <end position="80"/>
    </location>
</feature>
<keyword evidence="3" id="KW-1185">Reference proteome</keyword>
<organism evidence="2 3">
    <name type="scientific">Allomyces macrogynus (strain ATCC 38327)</name>
    <name type="common">Allomyces javanicus var. macrogynus</name>
    <dbReference type="NCBI Taxonomy" id="578462"/>
    <lineage>
        <taxon>Eukaryota</taxon>
        <taxon>Fungi</taxon>
        <taxon>Fungi incertae sedis</taxon>
        <taxon>Blastocladiomycota</taxon>
        <taxon>Blastocladiomycetes</taxon>
        <taxon>Blastocladiales</taxon>
        <taxon>Blastocladiaceae</taxon>
        <taxon>Allomyces</taxon>
    </lineage>
</organism>
<proteinExistence type="predicted"/>
<protein>
    <submittedName>
        <fullName evidence="2">Uncharacterized protein</fullName>
    </submittedName>
</protein>
<dbReference type="EMBL" id="GG745337">
    <property type="protein sequence ID" value="KNE60889.1"/>
    <property type="molecule type" value="Genomic_DNA"/>
</dbReference>
<accession>A0A0L0SEM5</accession>
<evidence type="ECO:0000313" key="2">
    <source>
        <dbReference type="EMBL" id="KNE60889.1"/>
    </source>
</evidence>
<feature type="compositionally biased region" description="Low complexity" evidence="1">
    <location>
        <begin position="135"/>
        <end position="149"/>
    </location>
</feature>
<evidence type="ECO:0000256" key="1">
    <source>
        <dbReference type="SAM" id="MobiDB-lite"/>
    </source>
</evidence>
<dbReference type="VEuPathDB" id="FungiDB:AMAG_18704"/>
<gene>
    <name evidence="2" type="ORF">AMAG_18704</name>
</gene>
<evidence type="ECO:0000313" key="3">
    <source>
        <dbReference type="Proteomes" id="UP000054350"/>
    </source>
</evidence>
<reference evidence="2 3" key="1">
    <citation type="submission" date="2009-11" db="EMBL/GenBank/DDBJ databases">
        <title>Annotation of Allomyces macrogynus ATCC 38327.</title>
        <authorList>
            <consortium name="The Broad Institute Genome Sequencing Platform"/>
            <person name="Russ C."/>
            <person name="Cuomo C."/>
            <person name="Burger G."/>
            <person name="Gray M.W."/>
            <person name="Holland P.W.H."/>
            <person name="King N."/>
            <person name="Lang F.B.F."/>
            <person name="Roger A.J."/>
            <person name="Ruiz-Trillo I."/>
            <person name="Young S.K."/>
            <person name="Zeng Q."/>
            <person name="Gargeya S."/>
            <person name="Fitzgerald M."/>
            <person name="Haas B."/>
            <person name="Abouelleil A."/>
            <person name="Alvarado L."/>
            <person name="Arachchi H.M."/>
            <person name="Berlin A."/>
            <person name="Chapman S.B."/>
            <person name="Gearin G."/>
            <person name="Goldberg J."/>
            <person name="Griggs A."/>
            <person name="Gujja S."/>
            <person name="Hansen M."/>
            <person name="Heiman D."/>
            <person name="Howarth C."/>
            <person name="Larimer J."/>
            <person name="Lui A."/>
            <person name="MacDonald P.J.P."/>
            <person name="McCowen C."/>
            <person name="Montmayeur A."/>
            <person name="Murphy C."/>
            <person name="Neiman D."/>
            <person name="Pearson M."/>
            <person name="Priest M."/>
            <person name="Roberts A."/>
            <person name="Saif S."/>
            <person name="Shea T."/>
            <person name="Sisk P."/>
            <person name="Stolte C."/>
            <person name="Sykes S."/>
            <person name="Wortman J."/>
            <person name="Nusbaum C."/>
            <person name="Birren B."/>
        </authorList>
    </citation>
    <scope>NUCLEOTIDE SEQUENCE [LARGE SCALE GENOMIC DNA]</scope>
    <source>
        <strain evidence="2 3">ATCC 38327</strain>
    </source>
</reference>
<reference evidence="3" key="2">
    <citation type="submission" date="2009-11" db="EMBL/GenBank/DDBJ databases">
        <title>The Genome Sequence of Allomyces macrogynus strain ATCC 38327.</title>
        <authorList>
            <consortium name="The Broad Institute Genome Sequencing Platform"/>
            <person name="Russ C."/>
            <person name="Cuomo C."/>
            <person name="Shea T."/>
            <person name="Young S.K."/>
            <person name="Zeng Q."/>
            <person name="Koehrsen M."/>
            <person name="Haas B."/>
            <person name="Borodovsky M."/>
            <person name="Guigo R."/>
            <person name="Alvarado L."/>
            <person name="Berlin A."/>
            <person name="Borenstein D."/>
            <person name="Chen Z."/>
            <person name="Engels R."/>
            <person name="Freedman E."/>
            <person name="Gellesch M."/>
            <person name="Goldberg J."/>
            <person name="Griggs A."/>
            <person name="Gujja S."/>
            <person name="Heiman D."/>
            <person name="Hepburn T."/>
            <person name="Howarth C."/>
            <person name="Jen D."/>
            <person name="Larson L."/>
            <person name="Lewis B."/>
            <person name="Mehta T."/>
            <person name="Park D."/>
            <person name="Pearson M."/>
            <person name="Roberts A."/>
            <person name="Saif S."/>
            <person name="Shenoy N."/>
            <person name="Sisk P."/>
            <person name="Stolte C."/>
            <person name="Sykes S."/>
            <person name="Walk T."/>
            <person name="White J."/>
            <person name="Yandava C."/>
            <person name="Burger G."/>
            <person name="Gray M.W."/>
            <person name="Holland P.W.H."/>
            <person name="King N."/>
            <person name="Lang F.B.F."/>
            <person name="Roger A.J."/>
            <person name="Ruiz-Trillo I."/>
            <person name="Lander E."/>
            <person name="Nusbaum C."/>
        </authorList>
    </citation>
    <scope>NUCLEOTIDE SEQUENCE [LARGE SCALE GENOMIC DNA]</scope>
    <source>
        <strain evidence="3">ATCC 38327</strain>
    </source>
</reference>
<dbReference type="Proteomes" id="UP000054350">
    <property type="component" value="Unassembled WGS sequence"/>
</dbReference>
<feature type="region of interest" description="Disordered" evidence="1">
    <location>
        <begin position="135"/>
        <end position="181"/>
    </location>
</feature>
<feature type="region of interest" description="Disordered" evidence="1">
    <location>
        <begin position="56"/>
        <end position="90"/>
    </location>
</feature>
<dbReference type="AlphaFoldDB" id="A0A0L0SEM5"/>
<name>A0A0L0SEM5_ALLM3</name>